<dbReference type="GO" id="GO:0005524">
    <property type="term" value="F:ATP binding"/>
    <property type="evidence" value="ECO:0007669"/>
    <property type="project" value="TreeGrafter"/>
</dbReference>
<comment type="caution">
    <text evidence="1">The sequence shown here is derived from an EMBL/GenBank/DDBJ whole genome shotgun (WGS) entry which is preliminary data.</text>
</comment>
<accession>A0A0F9D0J4</accession>
<dbReference type="GO" id="GO:0030234">
    <property type="term" value="F:enzyme regulator activity"/>
    <property type="evidence" value="ECO:0007669"/>
    <property type="project" value="InterPro"/>
</dbReference>
<name>A0A0F9D0J4_9ZZZZ</name>
<organism evidence="1">
    <name type="scientific">marine sediment metagenome</name>
    <dbReference type="NCBI Taxonomy" id="412755"/>
    <lineage>
        <taxon>unclassified sequences</taxon>
        <taxon>metagenomes</taxon>
        <taxon>ecological metagenomes</taxon>
    </lineage>
</organism>
<dbReference type="InterPro" id="IPR011322">
    <property type="entry name" value="N-reg_PII-like_a/b"/>
</dbReference>
<dbReference type="AlphaFoldDB" id="A0A0F9D0J4"/>
<dbReference type="InterPro" id="IPR015867">
    <property type="entry name" value="N-reg_PII/ATP_PRibTrfase_C"/>
</dbReference>
<sequence>MKSKSVQLKIVSALIYPWHVGGIEKDLLENGVTGVTVNEARAFGGYTGEQTVWGTVIMEHDRIQMNVVVKAEQVDDIVTIFKKQIMEEKGVVGTCLIEVSPLEKAVRIRTGKEEI</sequence>
<dbReference type="PRINTS" id="PR00340">
    <property type="entry name" value="PIIGLNB"/>
</dbReference>
<reference evidence="1" key="1">
    <citation type="journal article" date="2015" name="Nature">
        <title>Complex archaea that bridge the gap between prokaryotes and eukaryotes.</title>
        <authorList>
            <person name="Spang A."/>
            <person name="Saw J.H."/>
            <person name="Jorgensen S.L."/>
            <person name="Zaremba-Niedzwiedzka K."/>
            <person name="Martijn J."/>
            <person name="Lind A.E."/>
            <person name="van Eijk R."/>
            <person name="Schleper C."/>
            <person name="Guy L."/>
            <person name="Ettema T.J."/>
        </authorList>
    </citation>
    <scope>NUCLEOTIDE SEQUENCE</scope>
</reference>
<dbReference type="PROSITE" id="PS51343">
    <property type="entry name" value="PII_GLNB_DOM"/>
    <property type="match status" value="1"/>
</dbReference>
<dbReference type="GO" id="GO:0005829">
    <property type="term" value="C:cytosol"/>
    <property type="evidence" value="ECO:0007669"/>
    <property type="project" value="TreeGrafter"/>
</dbReference>
<gene>
    <name evidence="1" type="ORF">LCGC14_2259250</name>
</gene>
<dbReference type="InterPro" id="IPR002187">
    <property type="entry name" value="N-reg_PII"/>
</dbReference>
<dbReference type="SMART" id="SM00938">
    <property type="entry name" value="P-II"/>
    <property type="match status" value="1"/>
</dbReference>
<dbReference type="PANTHER" id="PTHR30115">
    <property type="entry name" value="NITROGEN REGULATORY PROTEIN P-II"/>
    <property type="match status" value="1"/>
</dbReference>
<evidence type="ECO:0000313" key="1">
    <source>
        <dbReference type="EMBL" id="KKL55054.1"/>
    </source>
</evidence>
<dbReference type="Pfam" id="PF00543">
    <property type="entry name" value="P-II"/>
    <property type="match status" value="1"/>
</dbReference>
<dbReference type="EMBL" id="LAZR01030979">
    <property type="protein sequence ID" value="KKL55054.1"/>
    <property type="molecule type" value="Genomic_DNA"/>
</dbReference>
<evidence type="ECO:0008006" key="2">
    <source>
        <dbReference type="Google" id="ProtNLM"/>
    </source>
</evidence>
<dbReference type="Gene3D" id="3.30.70.120">
    <property type="match status" value="1"/>
</dbReference>
<dbReference type="GO" id="GO:0006808">
    <property type="term" value="P:regulation of nitrogen utilization"/>
    <property type="evidence" value="ECO:0007669"/>
    <property type="project" value="InterPro"/>
</dbReference>
<proteinExistence type="predicted"/>
<dbReference type="PANTHER" id="PTHR30115:SF11">
    <property type="entry name" value="NITROGEN REGULATORY PROTEIN P-II HOMOLOG"/>
    <property type="match status" value="1"/>
</dbReference>
<dbReference type="SUPFAM" id="SSF54913">
    <property type="entry name" value="GlnB-like"/>
    <property type="match status" value="1"/>
</dbReference>
<protein>
    <recommendedName>
        <fullName evidence="2">Nitrogen regulatory protein P-II</fullName>
    </recommendedName>
</protein>